<name>A0A380MZW4_9GAMM</name>
<dbReference type="Proteomes" id="UP000254601">
    <property type="component" value="Unassembled WGS sequence"/>
</dbReference>
<feature type="domain" description="Thioredoxin" evidence="1">
    <location>
        <begin position="19"/>
        <end position="167"/>
    </location>
</feature>
<reference evidence="2 3" key="1">
    <citation type="submission" date="2018-06" db="EMBL/GenBank/DDBJ databases">
        <authorList>
            <consortium name="Pathogen Informatics"/>
            <person name="Doyle S."/>
        </authorList>
    </citation>
    <scope>NUCLEOTIDE SEQUENCE [LARGE SCALE GENOMIC DNA]</scope>
    <source>
        <strain evidence="2 3">NCTC13337</strain>
    </source>
</reference>
<sequence>MKFLELNHKMRVVSFLLFLISGWSIAACYLPDTFKAADKAVLISDVSLPKSEWTVFNLWAAWCAPCRAELPILDKVAQSEKHPFTIFALNLNDGEAVAKEIFGDLKIEHLAPMSTAETDLLSKLDVIGLPYTAILYQQKIIAEKNGILNANDISAIDAFINCYKGNQ</sequence>
<dbReference type="OrthoDB" id="9799347at2"/>
<dbReference type="InterPro" id="IPR036249">
    <property type="entry name" value="Thioredoxin-like_sf"/>
</dbReference>
<accession>A0A380MZW4</accession>
<dbReference type="GO" id="GO:0016491">
    <property type="term" value="F:oxidoreductase activity"/>
    <property type="evidence" value="ECO:0007669"/>
    <property type="project" value="InterPro"/>
</dbReference>
<dbReference type="PROSITE" id="PS51257">
    <property type="entry name" value="PROKAR_LIPOPROTEIN"/>
    <property type="match status" value="1"/>
</dbReference>
<protein>
    <submittedName>
        <fullName evidence="2">Cytochrome c biogenesis protein CcmG</fullName>
    </submittedName>
</protein>
<evidence type="ECO:0000259" key="1">
    <source>
        <dbReference type="PROSITE" id="PS51352"/>
    </source>
</evidence>
<dbReference type="Pfam" id="PF08534">
    <property type="entry name" value="Redoxin"/>
    <property type="match status" value="1"/>
</dbReference>
<proteinExistence type="predicted"/>
<gene>
    <name evidence="2" type="primary">dsbE_2</name>
    <name evidence="2" type="ORF">NCTC13337_02607</name>
</gene>
<evidence type="ECO:0000313" key="2">
    <source>
        <dbReference type="EMBL" id="SUO97764.1"/>
    </source>
</evidence>
<keyword evidence="3" id="KW-1185">Reference proteome</keyword>
<dbReference type="InterPro" id="IPR013740">
    <property type="entry name" value="Redoxin"/>
</dbReference>
<dbReference type="SUPFAM" id="SSF52833">
    <property type="entry name" value="Thioredoxin-like"/>
    <property type="match status" value="1"/>
</dbReference>
<dbReference type="RefSeq" id="WP_143143145.1">
    <property type="nucleotide sequence ID" value="NZ_LWHB01000016.1"/>
</dbReference>
<dbReference type="EMBL" id="UHIC01000001">
    <property type="protein sequence ID" value="SUO97764.1"/>
    <property type="molecule type" value="Genomic_DNA"/>
</dbReference>
<organism evidence="2 3">
    <name type="scientific">Suttonella ornithocola</name>
    <dbReference type="NCBI Taxonomy" id="279832"/>
    <lineage>
        <taxon>Bacteria</taxon>
        <taxon>Pseudomonadati</taxon>
        <taxon>Pseudomonadota</taxon>
        <taxon>Gammaproteobacteria</taxon>
        <taxon>Cardiobacteriales</taxon>
        <taxon>Cardiobacteriaceae</taxon>
        <taxon>Suttonella</taxon>
    </lineage>
</organism>
<evidence type="ECO:0000313" key="3">
    <source>
        <dbReference type="Proteomes" id="UP000254601"/>
    </source>
</evidence>
<dbReference type="InterPro" id="IPR013766">
    <property type="entry name" value="Thioredoxin_domain"/>
</dbReference>
<dbReference type="AlphaFoldDB" id="A0A380MZW4"/>
<dbReference type="Gene3D" id="3.40.30.10">
    <property type="entry name" value="Glutaredoxin"/>
    <property type="match status" value="1"/>
</dbReference>
<dbReference type="CDD" id="cd02966">
    <property type="entry name" value="TlpA_like_family"/>
    <property type="match status" value="1"/>
</dbReference>
<dbReference type="PROSITE" id="PS51352">
    <property type="entry name" value="THIOREDOXIN_2"/>
    <property type="match status" value="1"/>
</dbReference>